<gene>
    <name evidence="9" type="ORF">S01H1_85802</name>
</gene>
<dbReference type="Pfam" id="PF00133">
    <property type="entry name" value="tRNA-synt_1"/>
    <property type="match status" value="1"/>
</dbReference>
<reference evidence="9" key="1">
    <citation type="journal article" date="2014" name="Front. Microbiol.">
        <title>High frequency of phylogenetically diverse reductive dehalogenase-homologous genes in deep subseafloor sedimentary metagenomes.</title>
        <authorList>
            <person name="Kawai M."/>
            <person name="Futagami T."/>
            <person name="Toyoda A."/>
            <person name="Takaki Y."/>
            <person name="Nishi S."/>
            <person name="Hori S."/>
            <person name="Arai W."/>
            <person name="Tsubouchi T."/>
            <person name="Morono Y."/>
            <person name="Uchiyama I."/>
            <person name="Ito T."/>
            <person name="Fujiyama A."/>
            <person name="Inagaki F."/>
            <person name="Takami H."/>
        </authorList>
    </citation>
    <scope>NUCLEOTIDE SEQUENCE</scope>
    <source>
        <strain evidence="9">Expedition CK06-06</strain>
    </source>
</reference>
<sequence>MEQKLGKEGTDRHELGREKFIDRVWEWVGQSRQSITYQHQRLGASCDWTRERFTLDDEPALAVRTA</sequence>
<dbReference type="EMBL" id="BARS01059088">
    <property type="protein sequence ID" value="GAG42743.1"/>
    <property type="molecule type" value="Genomic_DNA"/>
</dbReference>
<evidence type="ECO:0000256" key="4">
    <source>
        <dbReference type="ARBA" id="ARBA00022840"/>
    </source>
</evidence>
<keyword evidence="5" id="KW-0648">Protein biosynthesis</keyword>
<comment type="caution">
    <text evidence="9">The sequence shown here is derived from an EMBL/GenBank/DDBJ whole genome shotgun (WGS) entry which is preliminary data.</text>
</comment>
<evidence type="ECO:0000256" key="1">
    <source>
        <dbReference type="ARBA" id="ARBA00013169"/>
    </source>
</evidence>
<dbReference type="InterPro" id="IPR002303">
    <property type="entry name" value="Valyl-tRNA_ligase"/>
</dbReference>
<dbReference type="GO" id="GO:0005829">
    <property type="term" value="C:cytosol"/>
    <property type="evidence" value="ECO:0007669"/>
    <property type="project" value="TreeGrafter"/>
</dbReference>
<feature type="non-terminal residue" evidence="9">
    <location>
        <position position="66"/>
    </location>
</feature>
<dbReference type="InterPro" id="IPR002300">
    <property type="entry name" value="aa-tRNA-synth_Ia"/>
</dbReference>
<dbReference type="InterPro" id="IPR014729">
    <property type="entry name" value="Rossmann-like_a/b/a_fold"/>
</dbReference>
<evidence type="ECO:0000256" key="3">
    <source>
        <dbReference type="ARBA" id="ARBA00022741"/>
    </source>
</evidence>
<dbReference type="GO" id="GO:0004832">
    <property type="term" value="F:valine-tRNA ligase activity"/>
    <property type="evidence" value="ECO:0007669"/>
    <property type="project" value="UniProtKB-EC"/>
</dbReference>
<dbReference type="PANTHER" id="PTHR11946">
    <property type="entry name" value="VALYL-TRNA SYNTHETASES"/>
    <property type="match status" value="1"/>
</dbReference>
<dbReference type="EC" id="6.1.1.9" evidence="1"/>
<dbReference type="PANTHER" id="PTHR11946:SF93">
    <property type="entry name" value="VALINE--TRNA LIGASE, CHLOROPLASTIC_MITOCHONDRIAL 2"/>
    <property type="match status" value="1"/>
</dbReference>
<dbReference type="SUPFAM" id="SSF52374">
    <property type="entry name" value="Nucleotidylyl transferase"/>
    <property type="match status" value="1"/>
</dbReference>
<dbReference type="AlphaFoldDB" id="X0Y1W7"/>
<dbReference type="Gene3D" id="3.40.50.620">
    <property type="entry name" value="HUPs"/>
    <property type="match status" value="1"/>
</dbReference>
<keyword evidence="3" id="KW-0547">Nucleotide-binding</keyword>
<proteinExistence type="predicted"/>
<dbReference type="GO" id="GO:0006438">
    <property type="term" value="P:valyl-tRNA aminoacylation"/>
    <property type="evidence" value="ECO:0007669"/>
    <property type="project" value="InterPro"/>
</dbReference>
<evidence type="ECO:0000256" key="5">
    <source>
        <dbReference type="ARBA" id="ARBA00022917"/>
    </source>
</evidence>
<evidence type="ECO:0000256" key="2">
    <source>
        <dbReference type="ARBA" id="ARBA00022598"/>
    </source>
</evidence>
<protein>
    <recommendedName>
        <fullName evidence="1">valine--tRNA ligase</fullName>
        <ecNumber evidence="1">6.1.1.9</ecNumber>
    </recommendedName>
    <alternativeName>
        <fullName evidence="7">Valyl-tRNA synthetase</fullName>
    </alternativeName>
</protein>
<keyword evidence="2" id="KW-0436">Ligase</keyword>
<organism evidence="9">
    <name type="scientific">marine sediment metagenome</name>
    <dbReference type="NCBI Taxonomy" id="412755"/>
    <lineage>
        <taxon>unclassified sequences</taxon>
        <taxon>metagenomes</taxon>
        <taxon>ecological metagenomes</taxon>
    </lineage>
</organism>
<evidence type="ECO:0000313" key="9">
    <source>
        <dbReference type="EMBL" id="GAG42743.1"/>
    </source>
</evidence>
<keyword evidence="6" id="KW-0030">Aminoacyl-tRNA synthetase</keyword>
<evidence type="ECO:0000259" key="8">
    <source>
        <dbReference type="Pfam" id="PF00133"/>
    </source>
</evidence>
<dbReference type="GO" id="GO:0005524">
    <property type="term" value="F:ATP binding"/>
    <property type="evidence" value="ECO:0007669"/>
    <property type="project" value="UniProtKB-KW"/>
</dbReference>
<name>X0Y1W7_9ZZZZ</name>
<evidence type="ECO:0000256" key="7">
    <source>
        <dbReference type="ARBA" id="ARBA00029936"/>
    </source>
</evidence>
<accession>X0Y1W7</accession>
<feature type="domain" description="Aminoacyl-tRNA synthetase class Ia" evidence="8">
    <location>
        <begin position="2"/>
        <end position="63"/>
    </location>
</feature>
<evidence type="ECO:0000256" key="6">
    <source>
        <dbReference type="ARBA" id="ARBA00023146"/>
    </source>
</evidence>
<keyword evidence="4" id="KW-0067">ATP-binding</keyword>